<evidence type="ECO:0000313" key="1">
    <source>
        <dbReference type="EMBL" id="SDY57484.1"/>
    </source>
</evidence>
<protein>
    <recommendedName>
        <fullName evidence="3">DUF2255 family protein</fullName>
    </recommendedName>
</protein>
<sequence length="116" mass="12593">MGALDYFADIGVVHIATDLRSGGEVETPIWAVVVAGVPYVRSGYGPESKWYRRAVRTWHATFVDGRNRYPAALAVVTDEPTLAAVDEAYRAKYAGQSGTTEMVAASARECTLRVVI</sequence>
<proteinExistence type="predicted"/>
<name>A0A1H3L0R0_9ACTN</name>
<dbReference type="Proteomes" id="UP000199632">
    <property type="component" value="Unassembled WGS sequence"/>
</dbReference>
<organism evidence="1 2">
    <name type="scientific">Asanoa ishikariensis</name>
    <dbReference type="NCBI Taxonomy" id="137265"/>
    <lineage>
        <taxon>Bacteria</taxon>
        <taxon>Bacillati</taxon>
        <taxon>Actinomycetota</taxon>
        <taxon>Actinomycetes</taxon>
        <taxon>Micromonosporales</taxon>
        <taxon>Micromonosporaceae</taxon>
        <taxon>Asanoa</taxon>
    </lineage>
</organism>
<reference evidence="2" key="1">
    <citation type="submission" date="2016-10" db="EMBL/GenBank/DDBJ databases">
        <authorList>
            <person name="Varghese N."/>
            <person name="Submissions S."/>
        </authorList>
    </citation>
    <scope>NUCLEOTIDE SEQUENCE [LARGE SCALE GENOMIC DNA]</scope>
    <source>
        <strain evidence="2">DSM 44718</strain>
    </source>
</reference>
<evidence type="ECO:0000313" key="2">
    <source>
        <dbReference type="Proteomes" id="UP000199632"/>
    </source>
</evidence>
<dbReference type="InterPro" id="IPR016888">
    <property type="entry name" value="UCP028498"/>
</dbReference>
<dbReference type="EMBL" id="FNQB01000001">
    <property type="protein sequence ID" value="SDY57484.1"/>
    <property type="molecule type" value="Genomic_DNA"/>
</dbReference>
<dbReference type="Pfam" id="PF10012">
    <property type="entry name" value="DUF2255"/>
    <property type="match status" value="1"/>
</dbReference>
<accession>A0A1H3L0R0</accession>
<keyword evidence="2" id="KW-1185">Reference proteome</keyword>
<gene>
    <name evidence="1" type="ORF">SAMN05421684_0441</name>
</gene>
<dbReference type="RefSeq" id="WP_176984735.1">
    <property type="nucleotide sequence ID" value="NZ_BOND01000030.1"/>
</dbReference>
<dbReference type="STRING" id="137265.SAMN05421684_0441"/>
<dbReference type="AlphaFoldDB" id="A0A1H3L0R0"/>
<evidence type="ECO:0008006" key="3">
    <source>
        <dbReference type="Google" id="ProtNLM"/>
    </source>
</evidence>